<dbReference type="InterPro" id="IPR050468">
    <property type="entry name" value="Cuticle_Struct_Prot"/>
</dbReference>
<evidence type="ECO:0008006" key="6">
    <source>
        <dbReference type="Google" id="ProtNLM"/>
    </source>
</evidence>
<evidence type="ECO:0000256" key="2">
    <source>
        <dbReference type="SAM" id="MobiDB-lite"/>
    </source>
</evidence>
<feature type="compositionally biased region" description="Polar residues" evidence="2">
    <location>
        <begin position="156"/>
        <end position="169"/>
    </location>
</feature>
<proteinExistence type="predicted"/>
<dbReference type="PROSITE" id="PS51155">
    <property type="entry name" value="CHIT_BIND_RR_2"/>
    <property type="match status" value="1"/>
</dbReference>
<evidence type="ECO:0000313" key="5">
    <source>
        <dbReference type="Proteomes" id="UP000000305"/>
    </source>
</evidence>
<dbReference type="HOGENOM" id="CLU_1257195_0_0_1"/>
<dbReference type="AlphaFoldDB" id="E9FSJ8"/>
<feature type="signal peptide" evidence="3">
    <location>
        <begin position="1"/>
        <end position="22"/>
    </location>
</feature>
<dbReference type="InterPro" id="IPR000618">
    <property type="entry name" value="Insect_cuticle"/>
</dbReference>
<dbReference type="eggNOG" id="ENOG502RZS2">
    <property type="taxonomic scope" value="Eukaryota"/>
</dbReference>
<dbReference type="PRINTS" id="PR00947">
    <property type="entry name" value="CUTICLE"/>
</dbReference>
<dbReference type="PANTHER" id="PTHR10380:SF234">
    <property type="entry name" value="CUTICULAR PROTEIN 97EA, ISOFORM A"/>
    <property type="match status" value="1"/>
</dbReference>
<dbReference type="InParanoid" id="E9FSJ8"/>
<keyword evidence="1" id="KW-0193">Cuticle</keyword>
<dbReference type="Pfam" id="PF00379">
    <property type="entry name" value="Chitin_bind_4"/>
    <property type="match status" value="1"/>
</dbReference>
<feature type="chain" id="PRO_5003240287" description="Cuticular protein" evidence="3">
    <location>
        <begin position="23"/>
        <end position="220"/>
    </location>
</feature>
<evidence type="ECO:0000313" key="4">
    <source>
        <dbReference type="EMBL" id="EFX89818.1"/>
    </source>
</evidence>
<dbReference type="STRING" id="6669.E9FSJ8"/>
<organism evidence="4 5">
    <name type="scientific">Daphnia pulex</name>
    <name type="common">Water flea</name>
    <dbReference type="NCBI Taxonomy" id="6669"/>
    <lineage>
        <taxon>Eukaryota</taxon>
        <taxon>Metazoa</taxon>
        <taxon>Ecdysozoa</taxon>
        <taxon>Arthropoda</taxon>
        <taxon>Crustacea</taxon>
        <taxon>Branchiopoda</taxon>
        <taxon>Diplostraca</taxon>
        <taxon>Cladocera</taxon>
        <taxon>Anomopoda</taxon>
        <taxon>Daphniidae</taxon>
        <taxon>Daphnia</taxon>
    </lineage>
</organism>
<gene>
    <name evidence="4" type="ORF">DAPPUDRAFT_303105</name>
</gene>
<accession>E9FSJ8</accession>
<dbReference type="Proteomes" id="UP000000305">
    <property type="component" value="Unassembled WGS sequence"/>
</dbReference>
<keyword evidence="5" id="KW-1185">Reference proteome</keyword>
<dbReference type="OrthoDB" id="6371055at2759"/>
<reference evidence="4 5" key="1">
    <citation type="journal article" date="2011" name="Science">
        <title>The ecoresponsive genome of Daphnia pulex.</title>
        <authorList>
            <person name="Colbourne J.K."/>
            <person name="Pfrender M.E."/>
            <person name="Gilbert D."/>
            <person name="Thomas W.K."/>
            <person name="Tucker A."/>
            <person name="Oakley T.H."/>
            <person name="Tokishita S."/>
            <person name="Aerts A."/>
            <person name="Arnold G.J."/>
            <person name="Basu M.K."/>
            <person name="Bauer D.J."/>
            <person name="Caceres C.E."/>
            <person name="Carmel L."/>
            <person name="Casola C."/>
            <person name="Choi J.H."/>
            <person name="Detter J.C."/>
            <person name="Dong Q."/>
            <person name="Dusheyko S."/>
            <person name="Eads B.D."/>
            <person name="Frohlich T."/>
            <person name="Geiler-Samerotte K.A."/>
            <person name="Gerlach D."/>
            <person name="Hatcher P."/>
            <person name="Jogdeo S."/>
            <person name="Krijgsveld J."/>
            <person name="Kriventseva E.V."/>
            <person name="Kultz D."/>
            <person name="Laforsch C."/>
            <person name="Lindquist E."/>
            <person name="Lopez J."/>
            <person name="Manak J.R."/>
            <person name="Muller J."/>
            <person name="Pangilinan J."/>
            <person name="Patwardhan R.P."/>
            <person name="Pitluck S."/>
            <person name="Pritham E.J."/>
            <person name="Rechtsteiner A."/>
            <person name="Rho M."/>
            <person name="Rogozin I.B."/>
            <person name="Sakarya O."/>
            <person name="Salamov A."/>
            <person name="Schaack S."/>
            <person name="Shapiro H."/>
            <person name="Shiga Y."/>
            <person name="Skalitzky C."/>
            <person name="Smith Z."/>
            <person name="Souvorov A."/>
            <person name="Sung W."/>
            <person name="Tang Z."/>
            <person name="Tsuchiya D."/>
            <person name="Tu H."/>
            <person name="Vos H."/>
            <person name="Wang M."/>
            <person name="Wolf Y.I."/>
            <person name="Yamagata H."/>
            <person name="Yamada T."/>
            <person name="Ye Y."/>
            <person name="Shaw J.R."/>
            <person name="Andrews J."/>
            <person name="Crease T.J."/>
            <person name="Tang H."/>
            <person name="Lucas S.M."/>
            <person name="Robertson H.M."/>
            <person name="Bork P."/>
            <person name="Koonin E.V."/>
            <person name="Zdobnov E.M."/>
            <person name="Grigoriev I.V."/>
            <person name="Lynch M."/>
            <person name="Boore J.L."/>
        </authorList>
    </citation>
    <scope>NUCLEOTIDE SEQUENCE [LARGE SCALE GENOMIC DNA]</scope>
</reference>
<dbReference type="OMA" id="SGAHQFH"/>
<dbReference type="GO" id="GO:0008010">
    <property type="term" value="F:structural constituent of chitin-based larval cuticle"/>
    <property type="evidence" value="ECO:0000318"/>
    <property type="project" value="GO_Central"/>
</dbReference>
<sequence>MAMKHMMLVVAVLLVAAAYANGQQSTTPVPILKQINRVNDDGSYTYGFEAADGTFKVETRDNLGNVRGKYGYVDETGQLKTVEYAAGQGFEASGAHLPVDGNSAAPLPAAQPITAAHPRRPVARPVPAPTTFRPRPAVVQQPAAPVHHVAPARNLPTPTLSVPSFSNVRQQQPQQAVPQHFDNAIVSNTGNAGRGFSFSFEAPVFHPTTTTPQPFFNQAF</sequence>
<dbReference type="PANTHER" id="PTHR10380">
    <property type="entry name" value="CUTICLE PROTEIN"/>
    <property type="match status" value="1"/>
</dbReference>
<dbReference type="KEGG" id="dpx:DAPPUDRAFT_303105"/>
<evidence type="ECO:0000256" key="3">
    <source>
        <dbReference type="SAM" id="SignalP"/>
    </source>
</evidence>
<feature type="region of interest" description="Disordered" evidence="2">
    <location>
        <begin position="151"/>
        <end position="176"/>
    </location>
</feature>
<name>E9FSJ8_DAPPU</name>
<dbReference type="GO" id="GO:0062129">
    <property type="term" value="C:chitin-based extracellular matrix"/>
    <property type="evidence" value="ECO:0000318"/>
    <property type="project" value="GO_Central"/>
</dbReference>
<protein>
    <recommendedName>
        <fullName evidence="6">Cuticular protein</fullName>
    </recommendedName>
</protein>
<dbReference type="EMBL" id="GL732524">
    <property type="protein sequence ID" value="EFX89818.1"/>
    <property type="molecule type" value="Genomic_DNA"/>
</dbReference>
<keyword evidence="3" id="KW-0732">Signal</keyword>
<evidence type="ECO:0000256" key="1">
    <source>
        <dbReference type="PROSITE-ProRule" id="PRU00497"/>
    </source>
</evidence>